<feature type="signal peptide" evidence="1">
    <location>
        <begin position="1"/>
        <end position="20"/>
    </location>
</feature>
<sequence>MKVSVFALLMASSASAAAMAQDDLTLSLGAVVPTRCVVANVEPLPSASGSQLRVETACNANSFMLTLDGVPNLDVSAVRPFQNAGQTPSVSPAGIEVSPDRPGVQIIEIDFTNDPADLASLAIGVEAS</sequence>
<protein>
    <recommendedName>
        <fullName evidence="4">Spore coat protein U domain-containing protein</fullName>
    </recommendedName>
</protein>
<name>A0A399RC98_9PROT</name>
<evidence type="ECO:0008006" key="4">
    <source>
        <dbReference type="Google" id="ProtNLM"/>
    </source>
</evidence>
<keyword evidence="1" id="KW-0732">Signal</keyword>
<feature type="chain" id="PRO_5017245104" description="Spore coat protein U domain-containing protein" evidence="1">
    <location>
        <begin position="21"/>
        <end position="128"/>
    </location>
</feature>
<gene>
    <name evidence="2" type="ORF">D1223_15135</name>
</gene>
<dbReference type="RefSeq" id="WP_119377272.1">
    <property type="nucleotide sequence ID" value="NZ_QWFX01000014.1"/>
</dbReference>
<proteinExistence type="predicted"/>
<keyword evidence="3" id="KW-1185">Reference proteome</keyword>
<organism evidence="2 3">
    <name type="scientific">Henriciella mobilis</name>
    <dbReference type="NCBI Taxonomy" id="2305467"/>
    <lineage>
        <taxon>Bacteria</taxon>
        <taxon>Pseudomonadati</taxon>
        <taxon>Pseudomonadota</taxon>
        <taxon>Alphaproteobacteria</taxon>
        <taxon>Hyphomonadales</taxon>
        <taxon>Hyphomonadaceae</taxon>
        <taxon>Henriciella</taxon>
    </lineage>
</organism>
<accession>A0A399RC98</accession>
<dbReference type="Proteomes" id="UP000266385">
    <property type="component" value="Unassembled WGS sequence"/>
</dbReference>
<dbReference type="AlphaFoldDB" id="A0A399RC98"/>
<evidence type="ECO:0000313" key="2">
    <source>
        <dbReference type="EMBL" id="RIJ27159.1"/>
    </source>
</evidence>
<reference evidence="2 3" key="1">
    <citation type="submission" date="2018-08" db="EMBL/GenBank/DDBJ databases">
        <title>Henriciella mobilis sp. nov., isolated from seawater.</title>
        <authorList>
            <person name="Cheng H."/>
            <person name="Wu Y.-H."/>
            <person name="Xu X.-W."/>
            <person name="Guo L.-L."/>
        </authorList>
    </citation>
    <scope>NUCLEOTIDE SEQUENCE [LARGE SCALE GENOMIC DNA]</scope>
    <source>
        <strain evidence="2 3">JN25</strain>
    </source>
</reference>
<comment type="caution">
    <text evidence="2">The sequence shown here is derived from an EMBL/GenBank/DDBJ whole genome shotgun (WGS) entry which is preliminary data.</text>
</comment>
<evidence type="ECO:0000256" key="1">
    <source>
        <dbReference type="SAM" id="SignalP"/>
    </source>
</evidence>
<evidence type="ECO:0000313" key="3">
    <source>
        <dbReference type="Proteomes" id="UP000266385"/>
    </source>
</evidence>
<dbReference type="EMBL" id="QWFX01000014">
    <property type="protein sequence ID" value="RIJ27159.1"/>
    <property type="molecule type" value="Genomic_DNA"/>
</dbReference>